<dbReference type="AlphaFoldDB" id="A0A0W0F3U4"/>
<name>A0A0W0F3U4_MONRR</name>
<proteinExistence type="predicted"/>
<reference evidence="1 2" key="1">
    <citation type="submission" date="2015-12" db="EMBL/GenBank/DDBJ databases">
        <title>Draft genome sequence of Moniliophthora roreri, the causal agent of frosty pod rot of cacao.</title>
        <authorList>
            <person name="Aime M.C."/>
            <person name="Diaz-Valderrama J.R."/>
            <person name="Kijpornyongpan T."/>
            <person name="Phillips-Mora W."/>
        </authorList>
    </citation>
    <scope>NUCLEOTIDE SEQUENCE [LARGE SCALE GENOMIC DNA]</scope>
    <source>
        <strain evidence="1 2">MCA 2952</strain>
    </source>
</reference>
<gene>
    <name evidence="1" type="ORF">WG66_16522</name>
</gene>
<evidence type="ECO:0000313" key="1">
    <source>
        <dbReference type="EMBL" id="KTB30900.1"/>
    </source>
</evidence>
<sequence>MGGSAFKFLPTTAFPRLPPPLYQSQKARFLRAIQGLYVHVLVPHEGPEKESHGDIDFLVCTPRDGNDGAVDVPHQIMQEALGALHVVPMEGNRTSNFAVPIGQEDRHYFASSINSEDGPEDLYYQVDVHYPHPPHPTIVLSTSYDEIADFFGLDMGRWHAGFKTHPEIFDWVASSRFFDPSYFRSGLQKVKPERAMYFQFTRWAESLERRNGTADEVVSRRREQVREEALVRFNRKEEVAAYYRQYNCRQMLKEAWNGHRVSQWTGLGERWKAVKQVMDGVREANGGNEGLARIIEVEGEEGIRQRVMNVFDRLGLKAS</sequence>
<dbReference type="EMBL" id="LATX01002359">
    <property type="protein sequence ID" value="KTB30900.1"/>
    <property type="molecule type" value="Genomic_DNA"/>
</dbReference>
<protein>
    <submittedName>
        <fullName evidence="1">Uncharacterized protein</fullName>
    </submittedName>
</protein>
<comment type="caution">
    <text evidence="1">The sequence shown here is derived from an EMBL/GenBank/DDBJ whole genome shotgun (WGS) entry which is preliminary data.</text>
</comment>
<evidence type="ECO:0000313" key="2">
    <source>
        <dbReference type="Proteomes" id="UP000054988"/>
    </source>
</evidence>
<dbReference type="Proteomes" id="UP000054988">
    <property type="component" value="Unassembled WGS sequence"/>
</dbReference>
<organism evidence="1 2">
    <name type="scientific">Moniliophthora roreri</name>
    <name type="common">Frosty pod rot fungus</name>
    <name type="synonym">Monilia roreri</name>
    <dbReference type="NCBI Taxonomy" id="221103"/>
    <lineage>
        <taxon>Eukaryota</taxon>
        <taxon>Fungi</taxon>
        <taxon>Dikarya</taxon>
        <taxon>Basidiomycota</taxon>
        <taxon>Agaricomycotina</taxon>
        <taxon>Agaricomycetes</taxon>
        <taxon>Agaricomycetidae</taxon>
        <taxon>Agaricales</taxon>
        <taxon>Marasmiineae</taxon>
        <taxon>Marasmiaceae</taxon>
        <taxon>Moniliophthora</taxon>
    </lineage>
</organism>
<accession>A0A0W0F3U4</accession>